<comment type="function">
    <text evidence="8">Putative transcription factor required for axon growth and guidance in the central and peripheral nervous systems. Repels CNS axons away from the midline by promoting the expression of the midline repellent sli and its receptor robo.</text>
</comment>
<evidence type="ECO:0000313" key="11">
    <source>
        <dbReference type="EnsemblMetazoa" id="XP_031787144"/>
    </source>
</evidence>
<dbReference type="InterPro" id="IPR011333">
    <property type="entry name" value="SKP1/BTB/POZ_sf"/>
</dbReference>
<keyword evidence="12" id="KW-1185">Reference proteome</keyword>
<dbReference type="PROSITE" id="PS50097">
    <property type="entry name" value="BTB"/>
    <property type="match status" value="1"/>
</dbReference>
<dbReference type="GO" id="GO:0045476">
    <property type="term" value="P:nurse cell apoptotic process"/>
    <property type="evidence" value="ECO:0007669"/>
    <property type="project" value="UniProtKB-ARBA"/>
</dbReference>
<dbReference type="GO" id="GO:0045467">
    <property type="term" value="P:R7 cell development"/>
    <property type="evidence" value="ECO:0007669"/>
    <property type="project" value="UniProtKB-ARBA"/>
</dbReference>
<dbReference type="SMR" id="A0A7M7QJ45"/>
<evidence type="ECO:0000256" key="5">
    <source>
        <dbReference type="ARBA" id="ARBA00023015"/>
    </source>
</evidence>
<dbReference type="SUPFAM" id="SSF54695">
    <property type="entry name" value="POZ domain"/>
    <property type="match status" value="1"/>
</dbReference>
<feature type="domain" description="BTB" evidence="10">
    <location>
        <begin position="32"/>
        <end position="97"/>
    </location>
</feature>
<evidence type="ECO:0000256" key="1">
    <source>
        <dbReference type="ARBA" id="ARBA00004123"/>
    </source>
</evidence>
<reference evidence="11" key="1">
    <citation type="submission" date="2021-01" db="UniProtKB">
        <authorList>
            <consortium name="EnsemblMetazoa"/>
        </authorList>
    </citation>
    <scope>IDENTIFICATION</scope>
</reference>
<dbReference type="GO" id="GO:0016199">
    <property type="term" value="P:axon midline choice point recognition"/>
    <property type="evidence" value="ECO:0007669"/>
    <property type="project" value="UniProtKB-ARBA"/>
</dbReference>
<keyword evidence="7" id="KW-0539">Nucleus</keyword>
<keyword evidence="4" id="KW-0524">Neurogenesis</keyword>
<feature type="region of interest" description="Disordered" evidence="9">
    <location>
        <begin position="288"/>
        <end position="349"/>
    </location>
</feature>
<dbReference type="AlphaFoldDB" id="A0A7M7QJ45"/>
<dbReference type="GO" id="GO:0007526">
    <property type="term" value="P:larval somatic muscle development"/>
    <property type="evidence" value="ECO:0007669"/>
    <property type="project" value="UniProtKB-ARBA"/>
</dbReference>
<dbReference type="CDD" id="cd18315">
    <property type="entry name" value="BTB_POZ_BAB-like"/>
    <property type="match status" value="1"/>
</dbReference>
<sequence length="826" mass="92319">MEDDQQFCLRWNNHQSTIIQNFDTLLESGTLVDCTLAAEGKYLKAHKVVLSACSPYFEGLLSEHYDKHPVFILKDVKFKELKAMMDYMYRGEVNISQDQLTALLKAAESLQIKGLSDSRTDKGTGNTGNTTTGGSKDNTRPAKTASSTAAASASAAAVDIPHTSSGLTIEKNSKVPRQSIQQVSVSDQLENSASPQLRGHSSREGSQSPTRKRKRLRRRSLGNDDNSMENHEASNSSDVNMTAPALGVAPVAEEKSQADPADSIGRSALMQQLTKPADEMLQMPLEKPEPSEDMIQPKSEYQDDQESVEDLTNFDDDMNDLNEMEQDNSRAGPSHDPSQHAGMPSWHIAGDRSNASVVGAAAGPGAGDEVFLAAAEAAQAQRDSQGVGADLEFADHELLLSDLPIVEEKFNCDQRGETLMNVRAWVENHDKKHLRMLPLINVLESGVVEPNDRREFVRIAVSGMVEFNDGNLYPSCQLKTQLAKDIVTAFPKLCSASGGYEHFYDPKTNRGFIEFRLKTLRLKLNPSEKKRSVGPQARERKTAKASPKFVTNERLLDDRDFNAKVLDLYRMAPTDENKLEILRLTESIRANRKRRSVVEQMSLDTILNVFPRYKDFNGEVIRREFLNAYPNNDTFLDLFPSFYAPRILQYCSAAKPLFLQAIQDIPDNNLKALILLPELLPSPNYTKRKENKNEPKALFKIKSMKTIPHENLLHFVNMSDLSALNQMYADRKSPFLICHTINQEKIGTFYIKTEGHLIHIGDDAMLAFDVLLKLYYCFDMPFASDLVCFYDFITGCVLRLHEPKGCCVALNSTLSNVTLTNANLTM</sequence>
<feature type="compositionally biased region" description="Basic residues" evidence="9">
    <location>
        <begin position="210"/>
        <end position="220"/>
    </location>
</feature>
<evidence type="ECO:0000256" key="7">
    <source>
        <dbReference type="ARBA" id="ARBA00023242"/>
    </source>
</evidence>
<dbReference type="PANTHER" id="PTHR23110">
    <property type="entry name" value="BTB DOMAIN TRANSCRIPTION FACTOR"/>
    <property type="match status" value="1"/>
</dbReference>
<keyword evidence="5" id="KW-0805">Transcription regulation</keyword>
<dbReference type="Gene3D" id="3.30.710.10">
    <property type="entry name" value="Potassium Channel Kv1.1, Chain A"/>
    <property type="match status" value="1"/>
</dbReference>
<evidence type="ECO:0000256" key="9">
    <source>
        <dbReference type="SAM" id="MobiDB-lite"/>
    </source>
</evidence>
<proteinExistence type="predicted"/>
<dbReference type="GO" id="GO:0048813">
    <property type="term" value="P:dendrite morphogenesis"/>
    <property type="evidence" value="ECO:0007669"/>
    <property type="project" value="UniProtKB-ARBA"/>
</dbReference>
<name>A0A7M7QJ45_NASVI</name>
<keyword evidence="6" id="KW-0804">Transcription</keyword>
<dbReference type="Proteomes" id="UP000002358">
    <property type="component" value="Chromosome 5"/>
</dbReference>
<dbReference type="SMART" id="SM00225">
    <property type="entry name" value="BTB"/>
    <property type="match status" value="1"/>
</dbReference>
<feature type="region of interest" description="Disordered" evidence="9">
    <location>
        <begin position="115"/>
        <end position="241"/>
    </location>
</feature>
<dbReference type="Pfam" id="PF00651">
    <property type="entry name" value="BTB"/>
    <property type="match status" value="1"/>
</dbReference>
<organism evidence="11 12">
    <name type="scientific">Nasonia vitripennis</name>
    <name type="common">Parasitic wasp</name>
    <dbReference type="NCBI Taxonomy" id="7425"/>
    <lineage>
        <taxon>Eukaryota</taxon>
        <taxon>Metazoa</taxon>
        <taxon>Ecdysozoa</taxon>
        <taxon>Arthropoda</taxon>
        <taxon>Hexapoda</taxon>
        <taxon>Insecta</taxon>
        <taxon>Pterygota</taxon>
        <taxon>Neoptera</taxon>
        <taxon>Endopterygota</taxon>
        <taxon>Hymenoptera</taxon>
        <taxon>Apocrita</taxon>
        <taxon>Proctotrupomorpha</taxon>
        <taxon>Chalcidoidea</taxon>
        <taxon>Pteromalidae</taxon>
        <taxon>Pteromalinae</taxon>
        <taxon>Nasonia</taxon>
    </lineage>
</organism>
<evidence type="ECO:0000256" key="3">
    <source>
        <dbReference type="ARBA" id="ARBA00022782"/>
    </source>
</evidence>
<feature type="compositionally biased region" description="Low complexity" evidence="9">
    <location>
        <begin position="144"/>
        <end position="157"/>
    </location>
</feature>
<feature type="compositionally biased region" description="Acidic residues" evidence="9">
    <location>
        <begin position="302"/>
        <end position="326"/>
    </location>
</feature>
<accession>A0A7M7QJ45</accession>
<evidence type="ECO:0000256" key="8">
    <source>
        <dbReference type="ARBA" id="ARBA00037382"/>
    </source>
</evidence>
<protein>
    <recommendedName>
        <fullName evidence="10">BTB domain-containing protein</fullName>
    </recommendedName>
</protein>
<dbReference type="GO" id="GO:0007464">
    <property type="term" value="P:R3/R4 cell fate commitment"/>
    <property type="evidence" value="ECO:0007669"/>
    <property type="project" value="UniProtKB-ARBA"/>
</dbReference>
<dbReference type="PANTHER" id="PTHR23110:SF111">
    <property type="entry name" value="LONGITUDINALS LACKING PROTEIN, ISOFORMS F_I_K_T"/>
    <property type="match status" value="1"/>
</dbReference>
<evidence type="ECO:0000256" key="6">
    <source>
        <dbReference type="ARBA" id="ARBA00023163"/>
    </source>
</evidence>
<dbReference type="GO" id="GO:0006357">
    <property type="term" value="P:regulation of transcription by RNA polymerase II"/>
    <property type="evidence" value="ECO:0007669"/>
    <property type="project" value="TreeGrafter"/>
</dbReference>
<feature type="compositionally biased region" description="Polar residues" evidence="9">
    <location>
        <begin position="175"/>
        <end position="195"/>
    </location>
</feature>
<feature type="compositionally biased region" description="Low complexity" evidence="9">
    <location>
        <begin position="123"/>
        <end position="134"/>
    </location>
</feature>
<evidence type="ECO:0000256" key="2">
    <source>
        <dbReference type="ARBA" id="ARBA00022473"/>
    </source>
</evidence>
<dbReference type="GO" id="GO:0005634">
    <property type="term" value="C:nucleus"/>
    <property type="evidence" value="ECO:0007669"/>
    <property type="project" value="UniProtKB-SubCell"/>
</dbReference>
<keyword evidence="2" id="KW-0217">Developmental protein</keyword>
<comment type="subcellular location">
    <subcellularLocation>
        <location evidence="1">Nucleus</location>
    </subcellularLocation>
</comment>
<evidence type="ECO:0000313" key="12">
    <source>
        <dbReference type="Proteomes" id="UP000002358"/>
    </source>
</evidence>
<dbReference type="GO" id="GO:0035167">
    <property type="term" value="P:larval lymph gland hemopoiesis"/>
    <property type="evidence" value="ECO:0007669"/>
    <property type="project" value="UniProtKB-ARBA"/>
</dbReference>
<keyword evidence="3" id="KW-0221">Differentiation</keyword>
<dbReference type="InterPro" id="IPR000210">
    <property type="entry name" value="BTB/POZ_dom"/>
</dbReference>
<dbReference type="GeneID" id="100123363"/>
<evidence type="ECO:0000256" key="4">
    <source>
        <dbReference type="ARBA" id="ARBA00022902"/>
    </source>
</evidence>
<dbReference type="FunFam" id="3.30.710.10:FF:000091">
    <property type="entry name" value="Lola, isoform F"/>
    <property type="match status" value="1"/>
</dbReference>
<dbReference type="EnsemblMetazoa" id="XM_031931284">
    <property type="protein sequence ID" value="XP_031787144"/>
    <property type="gene ID" value="LOC100123363"/>
</dbReference>
<dbReference type="InterPro" id="IPR051095">
    <property type="entry name" value="Dros_DevTransReg"/>
</dbReference>
<dbReference type="RefSeq" id="XP_031787144.1">
    <property type="nucleotide sequence ID" value="XM_031931284.2"/>
</dbReference>
<dbReference type="GO" id="GO:0008406">
    <property type="term" value="P:gonad development"/>
    <property type="evidence" value="ECO:0007669"/>
    <property type="project" value="UniProtKB-ARBA"/>
</dbReference>
<evidence type="ECO:0000259" key="10">
    <source>
        <dbReference type="PROSITE" id="PS50097"/>
    </source>
</evidence>